<evidence type="ECO:0000313" key="1">
    <source>
        <dbReference type="EMBL" id="KAJ2927773.1"/>
    </source>
</evidence>
<accession>A0A9W8MG26</accession>
<dbReference type="PANTHER" id="PTHR31912">
    <property type="entry name" value="IP13529P"/>
    <property type="match status" value="1"/>
</dbReference>
<protein>
    <submittedName>
        <fullName evidence="1">Uncharacterized protein</fullName>
    </submittedName>
</protein>
<dbReference type="AlphaFoldDB" id="A0A9W8MG26"/>
<comment type="caution">
    <text evidence="1">The sequence shown here is derived from an EMBL/GenBank/DDBJ whole genome shotgun (WGS) entry which is preliminary data.</text>
</comment>
<proteinExistence type="predicted"/>
<gene>
    <name evidence="1" type="ORF">H1R20_g9317</name>
</gene>
<sequence length="213" mass="24255">MMNPIWWVKGLDAHSNTPVEILHVVLLGFVKYFWRDAIKNQLKDKESKKELLATRLSCLDVSRLGISPLAGHTLVQYSGSLVGHDFRAIAQVAPFVLKDLVTPECYKTWISLSKLVPLVWRLEIEDLDLYLASLKHKIEQFLICAACWSGAWFNKPKFHILMHLPDHIWQFGPAILFATKAFKSFNAVIRAKSVHSNRQAPSRNIARAFAHGN</sequence>
<feature type="non-terminal residue" evidence="1">
    <location>
        <position position="213"/>
    </location>
</feature>
<dbReference type="PANTHER" id="PTHR31912:SF34">
    <property type="entry name" value="NOTOCHORD-RELATED PROTEIN"/>
    <property type="match status" value="1"/>
</dbReference>
<reference evidence="1" key="1">
    <citation type="submission" date="2022-06" db="EMBL/GenBank/DDBJ databases">
        <title>Genome Sequence of Candolleomyces eurysporus.</title>
        <authorList>
            <person name="Buettner E."/>
        </authorList>
    </citation>
    <scope>NUCLEOTIDE SEQUENCE</scope>
    <source>
        <strain evidence="1">VTCC 930004</strain>
    </source>
</reference>
<name>A0A9W8MG26_9AGAR</name>
<organism evidence="1 2">
    <name type="scientific">Candolleomyces eurysporus</name>
    <dbReference type="NCBI Taxonomy" id="2828524"/>
    <lineage>
        <taxon>Eukaryota</taxon>
        <taxon>Fungi</taxon>
        <taxon>Dikarya</taxon>
        <taxon>Basidiomycota</taxon>
        <taxon>Agaricomycotina</taxon>
        <taxon>Agaricomycetes</taxon>
        <taxon>Agaricomycetidae</taxon>
        <taxon>Agaricales</taxon>
        <taxon>Agaricineae</taxon>
        <taxon>Psathyrellaceae</taxon>
        <taxon>Candolleomyces</taxon>
    </lineage>
</organism>
<keyword evidence="2" id="KW-1185">Reference proteome</keyword>
<evidence type="ECO:0000313" key="2">
    <source>
        <dbReference type="Proteomes" id="UP001140091"/>
    </source>
</evidence>
<dbReference type="EMBL" id="JANBPK010000961">
    <property type="protein sequence ID" value="KAJ2927773.1"/>
    <property type="molecule type" value="Genomic_DNA"/>
</dbReference>
<dbReference type="OrthoDB" id="2506088at2759"/>
<dbReference type="Proteomes" id="UP001140091">
    <property type="component" value="Unassembled WGS sequence"/>
</dbReference>